<gene>
    <name evidence="1" type="ORF">ACFP1K_11100</name>
</gene>
<reference evidence="2" key="1">
    <citation type="journal article" date="2019" name="Int. J. Syst. Evol. Microbiol.">
        <title>The Global Catalogue of Microorganisms (GCM) 10K type strain sequencing project: providing services to taxonomists for standard genome sequencing and annotation.</title>
        <authorList>
            <consortium name="The Broad Institute Genomics Platform"/>
            <consortium name="The Broad Institute Genome Sequencing Center for Infectious Disease"/>
            <person name="Wu L."/>
            <person name="Ma J."/>
        </authorList>
    </citation>
    <scope>NUCLEOTIDE SEQUENCE [LARGE SCALE GENOMIC DNA]</scope>
    <source>
        <strain evidence="2">JCM 30346</strain>
    </source>
</reference>
<dbReference type="Proteomes" id="UP001596137">
    <property type="component" value="Unassembled WGS sequence"/>
</dbReference>
<accession>A0ABW1NG57</accession>
<protein>
    <submittedName>
        <fullName evidence="1">Uncharacterized protein</fullName>
    </submittedName>
</protein>
<name>A0ABW1NG57_9ACTN</name>
<keyword evidence="2" id="KW-1185">Reference proteome</keyword>
<dbReference type="EMBL" id="JBHSRF010000011">
    <property type="protein sequence ID" value="MFC6081707.1"/>
    <property type="molecule type" value="Genomic_DNA"/>
</dbReference>
<dbReference type="SUPFAM" id="SSF102405">
    <property type="entry name" value="MCP/YpsA-like"/>
    <property type="match status" value="1"/>
</dbReference>
<evidence type="ECO:0000313" key="1">
    <source>
        <dbReference type="EMBL" id="MFC6081707.1"/>
    </source>
</evidence>
<organism evidence="1 2">
    <name type="scientific">Sphaerisporangium aureirubrum</name>
    <dbReference type="NCBI Taxonomy" id="1544736"/>
    <lineage>
        <taxon>Bacteria</taxon>
        <taxon>Bacillati</taxon>
        <taxon>Actinomycetota</taxon>
        <taxon>Actinomycetes</taxon>
        <taxon>Streptosporangiales</taxon>
        <taxon>Streptosporangiaceae</taxon>
        <taxon>Sphaerisporangium</taxon>
    </lineage>
</organism>
<dbReference type="RefSeq" id="WP_380750174.1">
    <property type="nucleotide sequence ID" value="NZ_JBHSRF010000011.1"/>
</dbReference>
<evidence type="ECO:0000313" key="2">
    <source>
        <dbReference type="Proteomes" id="UP001596137"/>
    </source>
</evidence>
<proteinExistence type="predicted"/>
<dbReference type="Gene3D" id="3.40.50.450">
    <property type="match status" value="1"/>
</dbReference>
<sequence length="158" mass="16958">MVYIAISGHRGLDASTSTLVQAAINGALAEHSSDVTGLSCLADGADQIFARAVVDRGGTLEVVVPAQKYRESLPALSHNEYDALTARARTIHRLNFVESTPESHMEASRVLLDLADELYAVWDGEPARSYGGTADVVSEAHSRGMTVHVIWPEGAKRD</sequence>
<comment type="caution">
    <text evidence="1">The sequence shown here is derived from an EMBL/GenBank/DDBJ whole genome shotgun (WGS) entry which is preliminary data.</text>
</comment>